<dbReference type="PANTHER" id="PTHR38418:SF2">
    <property type="entry name" value="SUGAR ISOMERASE, KPSF_GUTQ (AFU_ORTHOLOGUE AFUA_6G08860)"/>
    <property type="match status" value="1"/>
</dbReference>
<evidence type="ECO:0000313" key="3">
    <source>
        <dbReference type="Proteomes" id="UP000063699"/>
    </source>
</evidence>
<feature type="domain" description="SIS" evidence="1">
    <location>
        <begin position="41"/>
        <end position="181"/>
    </location>
</feature>
<dbReference type="GO" id="GO:0097367">
    <property type="term" value="F:carbohydrate derivative binding"/>
    <property type="evidence" value="ECO:0007669"/>
    <property type="project" value="InterPro"/>
</dbReference>
<dbReference type="PANTHER" id="PTHR38418">
    <property type="entry name" value="SUGAR ISOMERASE, KPSF/GUTQ (AFU_ORTHOLOGUE AFUA_6G08860)"/>
    <property type="match status" value="1"/>
</dbReference>
<gene>
    <name evidence="2" type="ORF">AOZ06_05310</name>
</gene>
<dbReference type="Proteomes" id="UP000063699">
    <property type="component" value="Chromosome"/>
</dbReference>
<dbReference type="InterPro" id="IPR046348">
    <property type="entry name" value="SIS_dom_sf"/>
</dbReference>
<protein>
    <recommendedName>
        <fullName evidence="1">SIS domain-containing protein</fullName>
    </recommendedName>
</protein>
<sequence>MTTSNELSCPMSTATAAAEKVLRASRNAISDIQVDPAFLKVVALIADGGGTVITTGVGTSGDLASGGANLLASHEIPARFIHATDAAHGLLGAITARDILIAVSESGCTPEVVDFAVKAQERASRVVVLTSTPRSALSHPDRIEIVLPVPLEAFPKASCAARSAWFSALTAATAAHRREHSDRDNRRSLPQ</sequence>
<keyword evidence="3" id="KW-1185">Reference proteome</keyword>
<organism evidence="2 3">
    <name type="scientific">Kibdelosporangium phytohabitans</name>
    <dbReference type="NCBI Taxonomy" id="860235"/>
    <lineage>
        <taxon>Bacteria</taxon>
        <taxon>Bacillati</taxon>
        <taxon>Actinomycetota</taxon>
        <taxon>Actinomycetes</taxon>
        <taxon>Pseudonocardiales</taxon>
        <taxon>Pseudonocardiaceae</taxon>
        <taxon>Kibdelosporangium</taxon>
    </lineage>
</organism>
<evidence type="ECO:0000259" key="1">
    <source>
        <dbReference type="PROSITE" id="PS51464"/>
    </source>
</evidence>
<dbReference type="AlphaFoldDB" id="A0A0N9HU09"/>
<dbReference type="PROSITE" id="PS51464">
    <property type="entry name" value="SIS"/>
    <property type="match status" value="1"/>
</dbReference>
<dbReference type="SUPFAM" id="SSF53697">
    <property type="entry name" value="SIS domain"/>
    <property type="match status" value="1"/>
</dbReference>
<evidence type="ECO:0000313" key="2">
    <source>
        <dbReference type="EMBL" id="ALG06422.1"/>
    </source>
</evidence>
<dbReference type="STRING" id="860235.AOZ06_05310"/>
<accession>A0A0N9HU09</accession>
<dbReference type="RefSeq" id="WP_054288397.1">
    <property type="nucleotide sequence ID" value="NZ_CP012752.1"/>
</dbReference>
<dbReference type="Pfam" id="PF01380">
    <property type="entry name" value="SIS"/>
    <property type="match status" value="1"/>
</dbReference>
<name>A0A0N9HU09_9PSEU</name>
<dbReference type="InterPro" id="IPR001347">
    <property type="entry name" value="SIS_dom"/>
</dbReference>
<dbReference type="Gene3D" id="3.40.50.10490">
    <property type="entry name" value="Glucose-6-phosphate isomerase like protein, domain 1"/>
    <property type="match status" value="1"/>
</dbReference>
<dbReference type="EMBL" id="CP012752">
    <property type="protein sequence ID" value="ALG06422.1"/>
    <property type="molecule type" value="Genomic_DNA"/>
</dbReference>
<reference evidence="2 3" key="1">
    <citation type="submission" date="2015-07" db="EMBL/GenBank/DDBJ databases">
        <title>Genome sequencing of Kibdelosporangium phytohabitans.</title>
        <authorList>
            <person name="Qin S."/>
            <person name="Xing K."/>
        </authorList>
    </citation>
    <scope>NUCLEOTIDE SEQUENCE [LARGE SCALE GENOMIC DNA]</scope>
    <source>
        <strain evidence="2 3">KLBMP1111</strain>
    </source>
</reference>
<dbReference type="KEGG" id="kphy:AOZ06_05310"/>
<proteinExistence type="predicted"/>
<dbReference type="GO" id="GO:1901135">
    <property type="term" value="P:carbohydrate derivative metabolic process"/>
    <property type="evidence" value="ECO:0007669"/>
    <property type="project" value="InterPro"/>
</dbReference>